<dbReference type="OrthoDB" id="10463914at2759"/>
<dbReference type="AlphaFoldDB" id="A0A8H3EFU1"/>
<reference evidence="1" key="1">
    <citation type="submission" date="2021-03" db="EMBL/GenBank/DDBJ databases">
        <authorList>
            <person name="Tagirdzhanova G."/>
        </authorList>
    </citation>
    <scope>NUCLEOTIDE SEQUENCE</scope>
</reference>
<organism evidence="1 2">
    <name type="scientific">Imshaugia aleurites</name>
    <dbReference type="NCBI Taxonomy" id="172621"/>
    <lineage>
        <taxon>Eukaryota</taxon>
        <taxon>Fungi</taxon>
        <taxon>Dikarya</taxon>
        <taxon>Ascomycota</taxon>
        <taxon>Pezizomycotina</taxon>
        <taxon>Lecanoromycetes</taxon>
        <taxon>OSLEUM clade</taxon>
        <taxon>Lecanoromycetidae</taxon>
        <taxon>Lecanorales</taxon>
        <taxon>Lecanorineae</taxon>
        <taxon>Parmeliaceae</taxon>
        <taxon>Imshaugia</taxon>
    </lineage>
</organism>
<dbReference type="Proteomes" id="UP000664534">
    <property type="component" value="Unassembled WGS sequence"/>
</dbReference>
<evidence type="ECO:0000313" key="2">
    <source>
        <dbReference type="Proteomes" id="UP000664534"/>
    </source>
</evidence>
<gene>
    <name evidence="1" type="ORF">IMSHALPRED_000042</name>
</gene>
<evidence type="ECO:0000313" key="1">
    <source>
        <dbReference type="EMBL" id="CAF9904413.1"/>
    </source>
</evidence>
<sequence length="388" mass="44414">MAASTSFKRPIVLSLAELQRYPTTTDRYAITLPFTNADDLHEKPLECSCVTQTWDGWVRPEHVCRGCDVSIDFAKLKAKAIKQTEKRWVWFSEARKNDDKLGTRLGTLGLLPLEIREKIWCAVIEVYKEAFLQNFLRQEGWPCSSYWVECMSEPIENKLKGPLNFAAPYDFSIPHDMITKMDIFDLHSYQLHSHKGGTMYLRCSSPEAKTELENAFIFTNSFGFSCPKALGHFLNSLSPYQRCLLRSITIRLFACVDCSGIEVKGYTHFSHSYRAWTETVDHLPATLQSITFGFGKCGTLLANPLWWPEDFPSDNDTKKALQLLEILTKKAQRQAPKAQISLAELGHRHHMVQELLQSVLDEVDAYSKDFEEWSVRSWRDGITQGAEP</sequence>
<proteinExistence type="predicted"/>
<accession>A0A8H3EFU1</accession>
<name>A0A8H3EFU1_9LECA</name>
<comment type="caution">
    <text evidence="1">The sequence shown here is derived from an EMBL/GenBank/DDBJ whole genome shotgun (WGS) entry which is preliminary data.</text>
</comment>
<dbReference type="EMBL" id="CAJPDT010000001">
    <property type="protein sequence ID" value="CAF9904413.1"/>
    <property type="molecule type" value="Genomic_DNA"/>
</dbReference>
<protein>
    <submittedName>
        <fullName evidence="1">Uncharacterized protein</fullName>
    </submittedName>
</protein>
<keyword evidence="2" id="KW-1185">Reference proteome</keyword>